<proteinExistence type="predicted"/>
<evidence type="ECO:0000256" key="1">
    <source>
        <dbReference type="SAM" id="MobiDB-lite"/>
    </source>
</evidence>
<feature type="compositionally biased region" description="Polar residues" evidence="1">
    <location>
        <begin position="108"/>
        <end position="118"/>
    </location>
</feature>
<feature type="compositionally biased region" description="Polar residues" evidence="1">
    <location>
        <begin position="596"/>
        <end position="614"/>
    </location>
</feature>
<feature type="region of interest" description="Disordered" evidence="1">
    <location>
        <begin position="493"/>
        <end position="515"/>
    </location>
</feature>
<evidence type="ECO:0000313" key="2">
    <source>
        <dbReference type="EMBL" id="EOB07413.1"/>
    </source>
</evidence>
<feature type="compositionally biased region" description="Polar residues" evidence="1">
    <location>
        <begin position="1046"/>
        <end position="1059"/>
    </location>
</feature>
<feature type="compositionally biased region" description="Basic and acidic residues" evidence="1">
    <location>
        <begin position="615"/>
        <end position="633"/>
    </location>
</feature>
<dbReference type="Proteomes" id="UP000296049">
    <property type="component" value="Unassembled WGS sequence"/>
</dbReference>
<feature type="region of interest" description="Disordered" evidence="1">
    <location>
        <begin position="1"/>
        <end position="139"/>
    </location>
</feature>
<feature type="region of interest" description="Disordered" evidence="1">
    <location>
        <begin position="595"/>
        <end position="647"/>
    </location>
</feature>
<feature type="compositionally biased region" description="Polar residues" evidence="1">
    <location>
        <begin position="30"/>
        <end position="49"/>
    </location>
</feature>
<feature type="compositionally biased region" description="Basic and acidic residues" evidence="1">
    <location>
        <begin position="776"/>
        <end position="787"/>
    </location>
</feature>
<gene>
    <name evidence="2" type="ORF">Anapl_03586</name>
</gene>
<name>R0M444_ANAPL</name>
<protein>
    <submittedName>
        <fullName evidence="2">Uncharacterized protein</fullName>
    </submittedName>
</protein>
<feature type="compositionally biased region" description="Polar residues" evidence="1">
    <location>
        <begin position="501"/>
        <end position="511"/>
    </location>
</feature>
<keyword evidence="3" id="KW-1185">Reference proteome</keyword>
<reference evidence="3" key="1">
    <citation type="journal article" date="2013" name="Nat. Genet.">
        <title>The duck genome and transcriptome provide insight into an avian influenza virus reservoir species.</title>
        <authorList>
            <person name="Huang Y."/>
            <person name="Li Y."/>
            <person name="Burt D.W."/>
            <person name="Chen H."/>
            <person name="Zhang Y."/>
            <person name="Qian W."/>
            <person name="Kim H."/>
            <person name="Gan S."/>
            <person name="Zhao Y."/>
            <person name="Li J."/>
            <person name="Yi K."/>
            <person name="Feng H."/>
            <person name="Zhu P."/>
            <person name="Li B."/>
            <person name="Liu Q."/>
            <person name="Fairley S."/>
            <person name="Magor K.E."/>
            <person name="Du Z."/>
            <person name="Hu X."/>
            <person name="Goodman L."/>
            <person name="Tafer H."/>
            <person name="Vignal A."/>
            <person name="Lee T."/>
            <person name="Kim K.W."/>
            <person name="Sheng Z."/>
            <person name="An Y."/>
            <person name="Searle S."/>
            <person name="Herrero J."/>
            <person name="Groenen M.A."/>
            <person name="Crooijmans R.P."/>
            <person name="Faraut T."/>
            <person name="Cai Q."/>
            <person name="Webster R.G."/>
            <person name="Aldridge J.R."/>
            <person name="Warren W.C."/>
            <person name="Bartschat S."/>
            <person name="Kehr S."/>
            <person name="Marz M."/>
            <person name="Stadler P.F."/>
            <person name="Smith J."/>
            <person name="Kraus R.H."/>
            <person name="Zhao Y."/>
            <person name="Ren L."/>
            <person name="Fei J."/>
            <person name="Morisson M."/>
            <person name="Kaiser P."/>
            <person name="Griffin D.K."/>
            <person name="Rao M."/>
            <person name="Pitel F."/>
            <person name="Wang J."/>
            <person name="Li N."/>
        </authorList>
    </citation>
    <scope>NUCLEOTIDE SEQUENCE [LARGE SCALE GENOMIC DNA]</scope>
</reference>
<organism evidence="2 3">
    <name type="scientific">Anas platyrhynchos</name>
    <name type="common">Mallard</name>
    <name type="synonym">Anas boschas</name>
    <dbReference type="NCBI Taxonomy" id="8839"/>
    <lineage>
        <taxon>Eukaryota</taxon>
        <taxon>Metazoa</taxon>
        <taxon>Chordata</taxon>
        <taxon>Craniata</taxon>
        <taxon>Vertebrata</taxon>
        <taxon>Euteleostomi</taxon>
        <taxon>Archelosauria</taxon>
        <taxon>Archosauria</taxon>
        <taxon>Dinosauria</taxon>
        <taxon>Saurischia</taxon>
        <taxon>Theropoda</taxon>
        <taxon>Coelurosauria</taxon>
        <taxon>Aves</taxon>
        <taxon>Neognathae</taxon>
        <taxon>Galloanserae</taxon>
        <taxon>Anseriformes</taxon>
        <taxon>Anatidae</taxon>
        <taxon>Anatinae</taxon>
        <taxon>Anas</taxon>
    </lineage>
</organism>
<dbReference type="AlphaFoldDB" id="R0M444"/>
<evidence type="ECO:0000313" key="3">
    <source>
        <dbReference type="Proteomes" id="UP000296049"/>
    </source>
</evidence>
<feature type="region of interest" description="Disordered" evidence="1">
    <location>
        <begin position="1019"/>
        <end position="1059"/>
    </location>
</feature>
<feature type="compositionally biased region" description="Basic and acidic residues" evidence="1">
    <location>
        <begin position="1"/>
        <end position="24"/>
    </location>
</feature>
<dbReference type="EMBL" id="KB742527">
    <property type="protein sequence ID" value="EOB07413.1"/>
    <property type="molecule type" value="Genomic_DNA"/>
</dbReference>
<accession>R0M444</accession>
<sequence length="1077" mass="118082">MAAALLHHDDTNPCETERWRHVNEEPTPPAQLQQSVSKPSTGLQKSETTPKPDAGSQAGCCFNARGHSHGFRHPPPGSQNRPGALGSFLPPNAPNPARCPRCLARSASAATKQQNSPQEAAKDGEGQPQRTAVGRQARVTGDLAVSQRLQKFRHRNLKASENIKLRMAVVLFPCATLLLSPRLRCLLRAPFPARTAPAWVQSEDPIPADFRAGDTYIAHAFPSSHMLGGLVEEEDPLCLLSPRGERIQCQDVQQEGNSHPELDAPQARPQRAQDLHREQLGLGDIAMHTPMRAMQRAGHPESAAAVPLVYFLLKRQGYRRFLAASNSHFNSKEATKARELCLQAQGARLRTGAQCAARNKPHLRFEQQYAQQQLCVAEWRVKSGSKQNPKRTHGQRASLLTATGGQPKTTHRFCEQKRFSKRALKSQTSIFTTGIGAAACWRSLLLRPHVASDAERAAGTQQQPCGQSLVQPRPLLLSYALVGDRCDAASNAGKERATALQEENTSSQHLSGPTPLSDPKCFPAMSYTGLETAPESRGALLLLELVGCRGCAPESLNTCTGLMKPGTYRSIYWSRVTQRRIKHFRQIVKRRCRVIRSNQKQSPAQSPRTASRTSTAREKSCSWKGLRGEHDAPIPRPTRITRNNNKWSIPSHRGSCWQRCVPRLGASSQPAREFQLQHETSLHGFESMAQGSVGTTALQSWPTQAGGLLEPPGHTAATWSAPRARAGEGPTDARCPYQAPAIRQGEVISHCTWLWVGASDIRGQIRVRSFSPNRQDTSEMRDGEKHGPSHGQQPWAPLRDATELPRFGEQTPKQAMESPRCKLPSFCSLLRKTQLAQSAAGCRRRWQLSEQMGKAFVASMSLNALNRVQRALLQVTCGHLGDSDVLVCPEGRGGNTKPESGLCLLQALLLPQERAGDKERRSAGRDGSNAERCDALADTPGLLHCPYQQPRVQETYEGLTQMMPQIALHGQCPDGMSMTGEKIWGNYQKIHNFTHLWNKPLIKQGICPNKGTLLQGRAAAAPSPAPMNGGHGLATWPPRGTGAGPSHSQRGSIRSSDSPYSTWLKAQKGIFEAFLLE</sequence>
<feature type="region of interest" description="Disordered" evidence="1">
    <location>
        <begin position="768"/>
        <end position="798"/>
    </location>
</feature>